<accession>A0A0H3YDB4</accession>
<dbReference type="RefSeq" id="WP_238785718.1">
    <property type="nucleotide sequence ID" value="NZ_KR091911.1"/>
</dbReference>
<sequence>MCSSISKRGRGHLVADVLIPKNEQIREVFFEPTTGKQSIEGDLKFKEAVKIDPEYQGQNLYIVLDKTNKGNGVFRYFPVASTSLPFNPELKYYLIDPKFNQSINLNSKSTITFPSKFLAQPQLFTIAEHNVGKKFPMLDIYPYIKGSNNLKIKLAEVNKGANTNTANQIAKSLNFSEIDSTETRLIEGSDTPSSAAQQVSMAAAAATCASTISSNLASYRSLLTSTGVVKISACENIAPNIHIAFINSKDSRIKYDIPVSVANTSTVPHQLNLLRITRGEFKHEVRQFQKPYDNQQAEQISLMV</sequence>
<name>A0A0H3YDB4_SALET</name>
<dbReference type="EMBL" id="KR091911">
    <property type="protein sequence ID" value="AKN19292.1"/>
    <property type="molecule type" value="Genomic_DNA"/>
</dbReference>
<reference evidence="1" key="1">
    <citation type="journal article" date="2015" name="Antimicrob. Agents Chemother.">
        <title>IncA/C Plasmid Carrying blaNDM-1, blaCMY-16, and fosA3 in a Salmonella enterica Serovar Corvallis Strain Isolated from a Migratory Wild Bird in Germany.</title>
        <authorList>
            <person name="Villa L."/>
            <person name="Guerra B."/>
            <person name="Schmoger S."/>
            <person name="Fischer J."/>
            <person name="Helmuth R."/>
            <person name="Zong Z."/>
            <person name="Garcia-Fernandez A."/>
            <person name="Carattoli A."/>
        </authorList>
    </citation>
    <scope>NUCLEOTIDE SEQUENCE</scope>
    <source>
        <strain evidence="1">RH-1238</strain>
        <plasmid evidence="1">pRH-1238</plasmid>
    </source>
</reference>
<geneLocation type="plasmid" evidence="1">
    <name>pRH-1238</name>
</geneLocation>
<dbReference type="AlphaFoldDB" id="A0A0H3YDB4"/>
<evidence type="ECO:0000313" key="1">
    <source>
        <dbReference type="EMBL" id="AKN19292.1"/>
    </source>
</evidence>
<protein>
    <submittedName>
        <fullName evidence="1">Uncharacterized protein</fullName>
    </submittedName>
</protein>
<keyword evidence="1" id="KW-0614">Plasmid</keyword>
<organism evidence="1">
    <name type="scientific">Salmonella enterica subsp. enterica serovar Corvallis</name>
    <dbReference type="NCBI Taxonomy" id="593905"/>
    <lineage>
        <taxon>Bacteria</taxon>
        <taxon>Pseudomonadati</taxon>
        <taxon>Pseudomonadota</taxon>
        <taxon>Gammaproteobacteria</taxon>
        <taxon>Enterobacterales</taxon>
        <taxon>Enterobacteriaceae</taxon>
        <taxon>Salmonella</taxon>
    </lineage>
</organism>
<proteinExistence type="predicted"/>